<evidence type="ECO:0000256" key="2">
    <source>
        <dbReference type="ARBA" id="ARBA00022771"/>
    </source>
</evidence>
<dbReference type="GO" id="GO:0005829">
    <property type="term" value="C:cytosol"/>
    <property type="evidence" value="ECO:0007669"/>
    <property type="project" value="TreeGrafter"/>
</dbReference>
<dbReference type="GO" id="GO:0003729">
    <property type="term" value="F:mRNA binding"/>
    <property type="evidence" value="ECO:0007669"/>
    <property type="project" value="TreeGrafter"/>
</dbReference>
<proteinExistence type="predicted"/>
<evidence type="ECO:0000256" key="1">
    <source>
        <dbReference type="ARBA" id="ARBA00022723"/>
    </source>
</evidence>
<sequence>MPSKSKKKDAQAASKKAEQKRKTKLVEDKTFGLKNKNKSKKVQDYVKSTTASVMGGGDRKKRVEEERKKQEKIARKAMKKAAEDERNALFNDALMATQKKTTTKLKGTSEAIGRDAASEANEKKGTSRAMKMMFQMDAKEMEDRLKEDPNYVRTLEDEVEAQRQKMFDDFKKSGKKGTPVTEETLKIWQDKKRKKRLEEAKKLVEAESRKKKGGKGLSVLSGRALYEYNKSLFKDDEAANDNETPESAVANKKVDSVDEVAEKVQSDLFLEGDDDDLDDLEDD</sequence>
<evidence type="ECO:0000256" key="4">
    <source>
        <dbReference type="SAM" id="MobiDB-lite"/>
    </source>
</evidence>
<evidence type="ECO:0000256" key="3">
    <source>
        <dbReference type="ARBA" id="ARBA00022833"/>
    </source>
</evidence>
<gene>
    <name evidence="6" type="ORF">LDAN0321_LOCUS8857</name>
</gene>
<dbReference type="AlphaFoldDB" id="A0A7S2KI75"/>
<dbReference type="GO" id="GO:0008270">
    <property type="term" value="F:zinc ion binding"/>
    <property type="evidence" value="ECO:0007669"/>
    <property type="project" value="UniProtKB-KW"/>
</dbReference>
<dbReference type="EMBL" id="HBGY01013723">
    <property type="protein sequence ID" value="CAD9575557.1"/>
    <property type="molecule type" value="Transcribed_RNA"/>
</dbReference>
<organism evidence="6">
    <name type="scientific">Leptocylindrus danicus</name>
    <dbReference type="NCBI Taxonomy" id="163516"/>
    <lineage>
        <taxon>Eukaryota</taxon>
        <taxon>Sar</taxon>
        <taxon>Stramenopiles</taxon>
        <taxon>Ochrophyta</taxon>
        <taxon>Bacillariophyta</taxon>
        <taxon>Coscinodiscophyceae</taxon>
        <taxon>Chaetocerotophycidae</taxon>
        <taxon>Leptocylindrales</taxon>
        <taxon>Leptocylindraceae</taxon>
        <taxon>Leptocylindrus</taxon>
    </lineage>
</organism>
<dbReference type="Pfam" id="PF16543">
    <property type="entry name" value="DFRP_C"/>
    <property type="match status" value="1"/>
</dbReference>
<evidence type="ECO:0000259" key="5">
    <source>
        <dbReference type="Pfam" id="PF16543"/>
    </source>
</evidence>
<reference evidence="6" key="1">
    <citation type="submission" date="2021-01" db="EMBL/GenBank/DDBJ databases">
        <authorList>
            <person name="Corre E."/>
            <person name="Pelletier E."/>
            <person name="Niang G."/>
            <person name="Scheremetjew M."/>
            <person name="Finn R."/>
            <person name="Kale V."/>
            <person name="Holt S."/>
            <person name="Cochrane G."/>
            <person name="Meng A."/>
            <person name="Brown T."/>
            <person name="Cohen L."/>
        </authorList>
    </citation>
    <scope>NUCLEOTIDE SEQUENCE</scope>
    <source>
        <strain evidence="6">B650</strain>
    </source>
</reference>
<dbReference type="InterPro" id="IPR032378">
    <property type="entry name" value="ZC3H15/TMA46_C"/>
</dbReference>
<dbReference type="PANTHER" id="PTHR12681">
    <property type="entry name" value="ZINC FINGER-CONTAINING PROTEIN P48ZNF"/>
    <property type="match status" value="1"/>
</dbReference>
<feature type="compositionally biased region" description="Basic and acidic residues" evidence="4">
    <location>
        <begin position="57"/>
        <end position="80"/>
    </location>
</feature>
<keyword evidence="2" id="KW-0863">Zinc-finger</keyword>
<dbReference type="Gene3D" id="6.20.400.10">
    <property type="match status" value="1"/>
</dbReference>
<feature type="region of interest" description="Disordered" evidence="4">
    <location>
        <begin position="1"/>
        <end position="80"/>
    </location>
</feature>
<keyword evidence="3" id="KW-0862">Zinc</keyword>
<feature type="domain" description="ZC3H15/TMA46 family C-terminal" evidence="5">
    <location>
        <begin position="154"/>
        <end position="246"/>
    </location>
</feature>
<keyword evidence="1" id="KW-0479">Metal-binding</keyword>
<accession>A0A7S2KI75</accession>
<protein>
    <recommendedName>
        <fullName evidence="5">ZC3H15/TMA46 family C-terminal domain-containing protein</fullName>
    </recommendedName>
</protein>
<feature type="compositionally biased region" description="Basic and acidic residues" evidence="4">
    <location>
        <begin position="112"/>
        <end position="125"/>
    </location>
</feature>
<feature type="region of interest" description="Disordered" evidence="4">
    <location>
        <begin position="101"/>
        <end position="127"/>
    </location>
</feature>
<dbReference type="GO" id="GO:0002181">
    <property type="term" value="P:cytoplasmic translation"/>
    <property type="evidence" value="ECO:0007669"/>
    <property type="project" value="TreeGrafter"/>
</dbReference>
<evidence type="ECO:0000313" key="6">
    <source>
        <dbReference type="EMBL" id="CAD9575557.1"/>
    </source>
</evidence>
<feature type="region of interest" description="Disordered" evidence="4">
    <location>
        <begin position="234"/>
        <end position="257"/>
    </location>
</feature>
<dbReference type="PANTHER" id="PTHR12681:SF0">
    <property type="entry name" value="ZINC FINGER CCCH DOMAIN-CONTAINING PROTEIN 15"/>
    <property type="match status" value="1"/>
</dbReference>
<name>A0A7S2KI75_9STRA</name>